<accession>A0A3N1PBN9</accession>
<organism evidence="1 2">
    <name type="scientific">Gallaecimonas pentaromativorans</name>
    <dbReference type="NCBI Taxonomy" id="584787"/>
    <lineage>
        <taxon>Bacteria</taxon>
        <taxon>Pseudomonadati</taxon>
        <taxon>Pseudomonadota</taxon>
        <taxon>Gammaproteobacteria</taxon>
        <taxon>Enterobacterales</taxon>
        <taxon>Gallaecimonadaceae</taxon>
        <taxon>Gallaecimonas</taxon>
    </lineage>
</organism>
<dbReference type="Proteomes" id="UP000268033">
    <property type="component" value="Unassembled WGS sequence"/>
</dbReference>
<dbReference type="RefSeq" id="WP_148049814.1">
    <property type="nucleotide sequence ID" value="NZ_RJUL01000003.1"/>
</dbReference>
<evidence type="ECO:0000313" key="2">
    <source>
        <dbReference type="Proteomes" id="UP000268033"/>
    </source>
</evidence>
<name>A0A3N1PBN9_9GAMM</name>
<proteinExistence type="predicted"/>
<keyword evidence="2" id="KW-1185">Reference proteome</keyword>
<gene>
    <name evidence="1" type="ORF">EDC28_103429</name>
</gene>
<comment type="caution">
    <text evidence="1">The sequence shown here is derived from an EMBL/GenBank/DDBJ whole genome shotgun (WGS) entry which is preliminary data.</text>
</comment>
<reference evidence="1 2" key="1">
    <citation type="submission" date="2018-11" db="EMBL/GenBank/DDBJ databases">
        <title>Genomic Encyclopedia of Type Strains, Phase IV (KMG-IV): sequencing the most valuable type-strain genomes for metagenomic binning, comparative biology and taxonomic classification.</title>
        <authorList>
            <person name="Goeker M."/>
        </authorList>
    </citation>
    <scope>NUCLEOTIDE SEQUENCE [LARGE SCALE GENOMIC DNA]</scope>
    <source>
        <strain evidence="1 2">DSM 21945</strain>
    </source>
</reference>
<sequence>MIKYIDQTQLSEFKKCLTDIRKNFGKKNTKNIDLSYGVEGNTFRAYRGFTKPPSSIFQEWARPYTEKIIKAQPSAAVSTESNFKKWHSDTAIPLSSQWNKAQDKGLSFAHTYKLVDLYIKWLSQFEFQDKSFVAHLTKYASCALDSQTLNKINICYSKCLPISNPRMGDIHNASTYELCQEIIGNFCQSAGATKLEFDFWAWRKGG</sequence>
<dbReference type="AlphaFoldDB" id="A0A3N1PBN9"/>
<protein>
    <submittedName>
        <fullName evidence="1">Uncharacterized protein</fullName>
    </submittedName>
</protein>
<evidence type="ECO:0000313" key="1">
    <source>
        <dbReference type="EMBL" id="ROQ28832.1"/>
    </source>
</evidence>
<dbReference type="EMBL" id="RJUL01000003">
    <property type="protein sequence ID" value="ROQ28832.1"/>
    <property type="molecule type" value="Genomic_DNA"/>
</dbReference>